<accession>A0AAU9VMZ0</accession>
<sequence length="160" mass="18140">MLHLCIVQLCKETSKRPSKVLLYFPQERTTGIAPSRLILGKSFEYKEGSTVTVNWEGKKTSRDYSYNEEILNQKDIEWSSKFISATEPDPISNQSKLPESSVTFGNPYSAFLAEQKKREVEWATNRANKKAKCTATTEKDLEAVKQQLAAKEPECKTLKG</sequence>
<gene>
    <name evidence="1" type="ORF">PMEA_00010670</name>
</gene>
<comment type="caution">
    <text evidence="1">The sequence shown here is derived from an EMBL/GenBank/DDBJ whole genome shotgun (WGS) entry which is preliminary data.</text>
</comment>
<dbReference type="AlphaFoldDB" id="A0AAU9VMZ0"/>
<name>A0AAU9VMZ0_9CNID</name>
<protein>
    <submittedName>
        <fullName evidence="1">Uncharacterized protein</fullName>
    </submittedName>
</protein>
<evidence type="ECO:0000313" key="1">
    <source>
        <dbReference type="EMBL" id="CAH3034400.1"/>
    </source>
</evidence>
<evidence type="ECO:0000313" key="2">
    <source>
        <dbReference type="Proteomes" id="UP001159428"/>
    </source>
</evidence>
<reference evidence="1 2" key="1">
    <citation type="submission" date="2022-05" db="EMBL/GenBank/DDBJ databases">
        <authorList>
            <consortium name="Genoscope - CEA"/>
            <person name="William W."/>
        </authorList>
    </citation>
    <scope>NUCLEOTIDE SEQUENCE [LARGE SCALE GENOMIC DNA]</scope>
</reference>
<dbReference type="Proteomes" id="UP001159428">
    <property type="component" value="Unassembled WGS sequence"/>
</dbReference>
<organism evidence="1 2">
    <name type="scientific">Pocillopora meandrina</name>
    <dbReference type="NCBI Taxonomy" id="46732"/>
    <lineage>
        <taxon>Eukaryota</taxon>
        <taxon>Metazoa</taxon>
        <taxon>Cnidaria</taxon>
        <taxon>Anthozoa</taxon>
        <taxon>Hexacorallia</taxon>
        <taxon>Scleractinia</taxon>
        <taxon>Astrocoeniina</taxon>
        <taxon>Pocilloporidae</taxon>
        <taxon>Pocillopora</taxon>
    </lineage>
</organism>
<keyword evidence="2" id="KW-1185">Reference proteome</keyword>
<proteinExistence type="predicted"/>
<dbReference type="EMBL" id="CALNXJ010000002">
    <property type="protein sequence ID" value="CAH3034400.1"/>
    <property type="molecule type" value="Genomic_DNA"/>
</dbReference>